<feature type="compositionally biased region" description="Basic and acidic residues" evidence="1">
    <location>
        <begin position="1"/>
        <end position="10"/>
    </location>
</feature>
<gene>
    <name evidence="2" type="ORF">ACFQZ8_28180</name>
</gene>
<feature type="non-terminal residue" evidence="2">
    <location>
        <position position="74"/>
    </location>
</feature>
<sequence length="74" mass="7478">MVNDNADRVHVPGQQPVPERDIEPLWPSDPADAATPAWGTVTAPGVADTTASQRDASNAGPFPGQSASGTPTGA</sequence>
<feature type="compositionally biased region" description="Polar residues" evidence="1">
    <location>
        <begin position="65"/>
        <end position="74"/>
    </location>
</feature>
<feature type="region of interest" description="Disordered" evidence="1">
    <location>
        <begin position="1"/>
        <end position="74"/>
    </location>
</feature>
<evidence type="ECO:0000313" key="2">
    <source>
        <dbReference type="EMBL" id="MFD0787802.1"/>
    </source>
</evidence>
<keyword evidence="3" id="KW-1185">Reference proteome</keyword>
<comment type="caution">
    <text evidence="2">The sequence shown here is derived from an EMBL/GenBank/DDBJ whole genome shotgun (WGS) entry which is preliminary data.</text>
</comment>
<organism evidence="2 3">
    <name type="scientific">Micromonospora azadirachtae</name>
    <dbReference type="NCBI Taxonomy" id="1970735"/>
    <lineage>
        <taxon>Bacteria</taxon>
        <taxon>Bacillati</taxon>
        <taxon>Actinomycetota</taxon>
        <taxon>Actinomycetes</taxon>
        <taxon>Micromonosporales</taxon>
        <taxon>Micromonosporaceae</taxon>
        <taxon>Micromonospora</taxon>
    </lineage>
</organism>
<proteinExistence type="predicted"/>
<protein>
    <submittedName>
        <fullName evidence="2">Chromosome partitioning protein</fullName>
    </submittedName>
</protein>
<evidence type="ECO:0000256" key="1">
    <source>
        <dbReference type="SAM" id="MobiDB-lite"/>
    </source>
</evidence>
<evidence type="ECO:0000313" key="3">
    <source>
        <dbReference type="Proteomes" id="UP001597053"/>
    </source>
</evidence>
<dbReference type="Proteomes" id="UP001597053">
    <property type="component" value="Unassembled WGS sequence"/>
</dbReference>
<name>A0ABW3AA79_9ACTN</name>
<reference evidence="3" key="1">
    <citation type="journal article" date="2019" name="Int. J. Syst. Evol. Microbiol.">
        <title>The Global Catalogue of Microorganisms (GCM) 10K type strain sequencing project: providing services to taxonomists for standard genome sequencing and annotation.</title>
        <authorList>
            <consortium name="The Broad Institute Genomics Platform"/>
            <consortium name="The Broad Institute Genome Sequencing Center for Infectious Disease"/>
            <person name="Wu L."/>
            <person name="Ma J."/>
        </authorList>
    </citation>
    <scope>NUCLEOTIDE SEQUENCE [LARGE SCALE GENOMIC DNA]</scope>
    <source>
        <strain evidence="3">JCM 32148</strain>
    </source>
</reference>
<accession>A0ABW3AA79</accession>
<dbReference type="EMBL" id="JBHTHM010002266">
    <property type="protein sequence ID" value="MFD0787802.1"/>
    <property type="molecule type" value="Genomic_DNA"/>
</dbReference>